<dbReference type="GO" id="GO:0000160">
    <property type="term" value="P:phosphorelay signal transduction system"/>
    <property type="evidence" value="ECO:0007669"/>
    <property type="project" value="UniProtKB-KW"/>
</dbReference>
<feature type="domain" description="Response regulatory" evidence="4">
    <location>
        <begin position="3"/>
        <end position="119"/>
    </location>
</feature>
<dbReference type="SMART" id="SM00448">
    <property type="entry name" value="REC"/>
    <property type="match status" value="1"/>
</dbReference>
<feature type="modified residue" description="4-aspartylphosphate" evidence="3">
    <location>
        <position position="52"/>
    </location>
</feature>
<dbReference type="PATRIC" id="fig|186479.3.peg.3981"/>
<evidence type="ECO:0000256" key="1">
    <source>
        <dbReference type="ARBA" id="ARBA00022553"/>
    </source>
</evidence>
<dbReference type="SUPFAM" id="SSF52172">
    <property type="entry name" value="CheY-like"/>
    <property type="match status" value="1"/>
</dbReference>
<evidence type="ECO:0000313" key="5">
    <source>
        <dbReference type="EMBL" id="KPV49235.1"/>
    </source>
</evidence>
<accession>A0A0P9CT64</accession>
<keyword evidence="1 3" id="KW-0597">Phosphoprotein</keyword>
<dbReference type="Gene3D" id="3.40.50.2300">
    <property type="match status" value="1"/>
</dbReference>
<proteinExistence type="predicted"/>
<gene>
    <name evidence="5" type="ORF">SE17_33775</name>
</gene>
<keyword evidence="6" id="KW-1185">Reference proteome</keyword>
<dbReference type="Proteomes" id="UP000050509">
    <property type="component" value="Unassembled WGS sequence"/>
</dbReference>
<dbReference type="InterPro" id="IPR011006">
    <property type="entry name" value="CheY-like_superfamily"/>
</dbReference>
<organism evidence="5 6">
    <name type="scientific">Kouleothrix aurantiaca</name>
    <dbReference type="NCBI Taxonomy" id="186479"/>
    <lineage>
        <taxon>Bacteria</taxon>
        <taxon>Bacillati</taxon>
        <taxon>Chloroflexota</taxon>
        <taxon>Chloroflexia</taxon>
        <taxon>Chloroflexales</taxon>
        <taxon>Roseiflexineae</taxon>
        <taxon>Roseiflexaceae</taxon>
        <taxon>Kouleothrix</taxon>
    </lineage>
</organism>
<evidence type="ECO:0000259" key="4">
    <source>
        <dbReference type="PROSITE" id="PS50110"/>
    </source>
</evidence>
<keyword evidence="2" id="KW-0902">Two-component regulatory system</keyword>
<dbReference type="EMBL" id="LJCR01002104">
    <property type="protein sequence ID" value="KPV49235.1"/>
    <property type="molecule type" value="Genomic_DNA"/>
</dbReference>
<evidence type="ECO:0000313" key="6">
    <source>
        <dbReference type="Proteomes" id="UP000050509"/>
    </source>
</evidence>
<dbReference type="PANTHER" id="PTHR45339:SF1">
    <property type="entry name" value="HYBRID SIGNAL TRANSDUCTION HISTIDINE KINASE J"/>
    <property type="match status" value="1"/>
</dbReference>
<sequence length="122" mass="13489">MPHILLVEDDPMNREMISRRLAWEGYQISIAGNGEQAVAMAQEVHPDLILMDIGLPVLNGWQATEAIKATPASQSIPIIALTAYALNEERQRSFDAGCDDFETKPINFAQLIGKMQRHLAGC</sequence>
<dbReference type="InterPro" id="IPR001789">
    <property type="entry name" value="Sig_transdc_resp-reg_receiver"/>
</dbReference>
<dbReference type="AlphaFoldDB" id="A0A0P9CT64"/>
<protein>
    <submittedName>
        <fullName evidence="5">Chemotaxis protein CheY</fullName>
    </submittedName>
</protein>
<evidence type="ECO:0000256" key="2">
    <source>
        <dbReference type="ARBA" id="ARBA00023012"/>
    </source>
</evidence>
<comment type="caution">
    <text evidence="5">The sequence shown here is derived from an EMBL/GenBank/DDBJ whole genome shotgun (WGS) entry which is preliminary data.</text>
</comment>
<evidence type="ECO:0000256" key="3">
    <source>
        <dbReference type="PROSITE-ProRule" id="PRU00169"/>
    </source>
</evidence>
<dbReference type="Pfam" id="PF00072">
    <property type="entry name" value="Response_reg"/>
    <property type="match status" value="1"/>
</dbReference>
<dbReference type="PROSITE" id="PS50110">
    <property type="entry name" value="RESPONSE_REGULATORY"/>
    <property type="match status" value="1"/>
</dbReference>
<reference evidence="5 6" key="1">
    <citation type="submission" date="2015-09" db="EMBL/GenBank/DDBJ databases">
        <title>Draft genome sequence of Kouleothrix aurantiaca JCM 19913.</title>
        <authorList>
            <person name="Hemp J."/>
        </authorList>
    </citation>
    <scope>NUCLEOTIDE SEQUENCE [LARGE SCALE GENOMIC DNA]</scope>
    <source>
        <strain evidence="5 6">COM-B</strain>
    </source>
</reference>
<dbReference type="PANTHER" id="PTHR45339">
    <property type="entry name" value="HYBRID SIGNAL TRANSDUCTION HISTIDINE KINASE J"/>
    <property type="match status" value="1"/>
</dbReference>
<name>A0A0P9CT64_9CHLR</name>